<sequence length="434" mass="48672">MMEPTDLDLLLIGKTGNGKSALGNAILKRKAFVSKSSTQSVTTQISYEVSEYKGKIIKVVDGPGVGDTRLNTHGSAKLVVSAMEQAIAANTRGYHAFLLVVRFGGRFGEEDQDVIRFLKDIFGQDFVRHFCILVMTCGDNFELDSEETGQTFSQWCSAQTGVFQELLGECNNRIVLFDNYTRDNAKRDAQIDNLLSVVSSLQAQGLRYTDRNFELAQTARHRAVVESNKPVIKEWLLQETSLILQRLGAADQTYNGQHAISSLQGLLPRCDALIEALVAQDRGTGALHDLRSSVVNVRSAVQESLRIQHIQERDRRDMEIRQRDMMARYQREIQLQQQNQQNALAAHHQQHTQARAADDSARVQQQQQHTQARAADDSARVQQQQQHAATEAASQRTEQALVDQTAYAQAKSESDSSWIGKIFGFIRWLFGYDS</sequence>
<keyword evidence="7" id="KW-1185">Reference proteome</keyword>
<keyword evidence="2" id="KW-0547">Nucleotide-binding</keyword>
<feature type="compositionally biased region" description="Low complexity" evidence="4">
    <location>
        <begin position="338"/>
        <end position="355"/>
    </location>
</feature>
<evidence type="ECO:0000256" key="2">
    <source>
        <dbReference type="ARBA" id="ARBA00022741"/>
    </source>
</evidence>
<comment type="similarity">
    <text evidence="1">Belongs to the TRAFAC class TrmE-Era-EngA-EngB-Septin-like GTPase superfamily. AIG1/Toc34/Toc159-like paraseptin GTPase family. IAN subfamily.</text>
</comment>
<dbReference type="Proteomes" id="UP000271974">
    <property type="component" value="Unassembled WGS sequence"/>
</dbReference>
<gene>
    <name evidence="6" type="ORF">EGW08_012980</name>
</gene>
<evidence type="ECO:0000256" key="3">
    <source>
        <dbReference type="ARBA" id="ARBA00023134"/>
    </source>
</evidence>
<accession>A0A3S0ZZZ7</accession>
<comment type="caution">
    <text evidence="6">The sequence shown here is derived from an EMBL/GenBank/DDBJ whole genome shotgun (WGS) entry which is preliminary data.</text>
</comment>
<dbReference type="PROSITE" id="PS51720">
    <property type="entry name" value="G_AIG1"/>
    <property type="match status" value="1"/>
</dbReference>
<protein>
    <recommendedName>
        <fullName evidence="5">AIG1-type G domain-containing protein</fullName>
    </recommendedName>
</protein>
<evidence type="ECO:0000256" key="1">
    <source>
        <dbReference type="ARBA" id="ARBA00008535"/>
    </source>
</evidence>
<dbReference type="SUPFAM" id="SSF52540">
    <property type="entry name" value="P-loop containing nucleoside triphosphate hydrolases"/>
    <property type="match status" value="1"/>
</dbReference>
<feature type="compositionally biased region" description="Low complexity" evidence="4">
    <location>
        <begin position="380"/>
        <end position="395"/>
    </location>
</feature>
<feature type="compositionally biased region" description="Low complexity" evidence="4">
    <location>
        <begin position="362"/>
        <end position="373"/>
    </location>
</feature>
<dbReference type="InterPro" id="IPR045058">
    <property type="entry name" value="GIMA/IAN/Toc"/>
</dbReference>
<feature type="region of interest" description="Disordered" evidence="4">
    <location>
        <begin position="338"/>
        <end position="396"/>
    </location>
</feature>
<dbReference type="PANTHER" id="PTHR10903:SF184">
    <property type="entry name" value="GTP-BINDING PROTEIN A"/>
    <property type="match status" value="1"/>
</dbReference>
<dbReference type="AlphaFoldDB" id="A0A3S0ZZZ7"/>
<dbReference type="STRING" id="188477.A0A3S0ZZZ7"/>
<dbReference type="FunFam" id="3.40.50.300:FF:000840">
    <property type="entry name" value="Immune-associated nucleotide-binding protein 9"/>
    <property type="match status" value="1"/>
</dbReference>
<dbReference type="OrthoDB" id="431287at2759"/>
<organism evidence="6 7">
    <name type="scientific">Elysia chlorotica</name>
    <name type="common">Eastern emerald elysia</name>
    <name type="synonym">Sea slug</name>
    <dbReference type="NCBI Taxonomy" id="188477"/>
    <lineage>
        <taxon>Eukaryota</taxon>
        <taxon>Metazoa</taxon>
        <taxon>Spiralia</taxon>
        <taxon>Lophotrochozoa</taxon>
        <taxon>Mollusca</taxon>
        <taxon>Gastropoda</taxon>
        <taxon>Heterobranchia</taxon>
        <taxon>Euthyneura</taxon>
        <taxon>Panpulmonata</taxon>
        <taxon>Sacoglossa</taxon>
        <taxon>Placobranchoidea</taxon>
        <taxon>Plakobranchidae</taxon>
        <taxon>Elysia</taxon>
    </lineage>
</organism>
<dbReference type="Pfam" id="PF04548">
    <property type="entry name" value="AIG1"/>
    <property type="match status" value="1"/>
</dbReference>
<dbReference type="PANTHER" id="PTHR10903">
    <property type="entry name" value="GTPASE, IMAP FAMILY MEMBER-RELATED"/>
    <property type="match status" value="1"/>
</dbReference>
<dbReference type="Gene3D" id="3.40.50.300">
    <property type="entry name" value="P-loop containing nucleotide triphosphate hydrolases"/>
    <property type="match status" value="1"/>
</dbReference>
<evidence type="ECO:0000259" key="5">
    <source>
        <dbReference type="PROSITE" id="PS51720"/>
    </source>
</evidence>
<name>A0A3S0ZZZ7_ELYCH</name>
<evidence type="ECO:0000256" key="4">
    <source>
        <dbReference type="SAM" id="MobiDB-lite"/>
    </source>
</evidence>
<reference evidence="6 7" key="1">
    <citation type="submission" date="2019-01" db="EMBL/GenBank/DDBJ databases">
        <title>A draft genome assembly of the solar-powered sea slug Elysia chlorotica.</title>
        <authorList>
            <person name="Cai H."/>
            <person name="Li Q."/>
            <person name="Fang X."/>
            <person name="Li J."/>
            <person name="Curtis N.E."/>
            <person name="Altenburger A."/>
            <person name="Shibata T."/>
            <person name="Feng M."/>
            <person name="Maeda T."/>
            <person name="Schwartz J.A."/>
            <person name="Shigenobu S."/>
            <person name="Lundholm N."/>
            <person name="Nishiyama T."/>
            <person name="Yang H."/>
            <person name="Hasebe M."/>
            <person name="Li S."/>
            <person name="Pierce S.K."/>
            <person name="Wang J."/>
        </authorList>
    </citation>
    <scope>NUCLEOTIDE SEQUENCE [LARGE SCALE GENOMIC DNA]</scope>
    <source>
        <strain evidence="6">EC2010</strain>
        <tissue evidence="6">Whole organism of an adult</tissue>
    </source>
</reference>
<dbReference type="GO" id="GO:0005525">
    <property type="term" value="F:GTP binding"/>
    <property type="evidence" value="ECO:0007669"/>
    <property type="project" value="UniProtKB-KW"/>
</dbReference>
<dbReference type="InterPro" id="IPR006703">
    <property type="entry name" value="G_AIG1"/>
</dbReference>
<evidence type="ECO:0000313" key="6">
    <source>
        <dbReference type="EMBL" id="RUS79250.1"/>
    </source>
</evidence>
<dbReference type="InterPro" id="IPR027417">
    <property type="entry name" value="P-loop_NTPase"/>
</dbReference>
<feature type="domain" description="AIG1-type G" evidence="5">
    <location>
        <begin position="4"/>
        <end position="217"/>
    </location>
</feature>
<keyword evidence="3" id="KW-0342">GTP-binding</keyword>
<dbReference type="EMBL" id="RQTK01000462">
    <property type="protein sequence ID" value="RUS79250.1"/>
    <property type="molecule type" value="Genomic_DNA"/>
</dbReference>
<evidence type="ECO:0000313" key="7">
    <source>
        <dbReference type="Proteomes" id="UP000271974"/>
    </source>
</evidence>
<proteinExistence type="inferred from homology"/>